<dbReference type="GO" id="GO:1990904">
    <property type="term" value="C:ribonucleoprotein complex"/>
    <property type="evidence" value="ECO:0007669"/>
    <property type="project" value="UniProtKB-KW"/>
</dbReference>
<reference evidence="5" key="1">
    <citation type="submission" date="2020-05" db="UniProtKB">
        <authorList>
            <consortium name="EnsemblMetazoa"/>
        </authorList>
    </citation>
    <scope>IDENTIFICATION</scope>
    <source>
        <strain evidence="5">BB02</strain>
    </source>
</reference>
<dbReference type="InterPro" id="IPR016095">
    <property type="entry name" value="Ribosomal_uL1_3-a/b-sand"/>
</dbReference>
<dbReference type="STRING" id="6526.A0A2C9L8A2"/>
<evidence type="ECO:0000256" key="1">
    <source>
        <dbReference type="ARBA" id="ARBA00010531"/>
    </source>
</evidence>
<dbReference type="Pfam" id="PF00687">
    <property type="entry name" value="Ribosomal_L1"/>
    <property type="match status" value="1"/>
</dbReference>
<evidence type="ECO:0000313" key="6">
    <source>
        <dbReference type="Proteomes" id="UP000076420"/>
    </source>
</evidence>
<dbReference type="AlphaFoldDB" id="A0A2C9L8A2"/>
<dbReference type="PANTHER" id="PTHR36427">
    <property type="entry name" value="54S RIBOSOMAL PROTEIN L1, MITOCHONDRIAL"/>
    <property type="match status" value="1"/>
</dbReference>
<dbReference type="CDD" id="cd00403">
    <property type="entry name" value="Ribosomal_L1"/>
    <property type="match status" value="1"/>
</dbReference>
<dbReference type="Gene3D" id="3.30.190.20">
    <property type="match status" value="1"/>
</dbReference>
<name>A0A2C9L8A2_BIOGL</name>
<evidence type="ECO:0000256" key="2">
    <source>
        <dbReference type="ARBA" id="ARBA00022980"/>
    </source>
</evidence>
<evidence type="ECO:0000256" key="3">
    <source>
        <dbReference type="ARBA" id="ARBA00023274"/>
    </source>
</evidence>
<dbReference type="SUPFAM" id="SSF56808">
    <property type="entry name" value="Ribosomal protein L1"/>
    <property type="match status" value="1"/>
</dbReference>
<comment type="similarity">
    <text evidence="1 4">Belongs to the universal ribosomal protein uL1 family.</text>
</comment>
<evidence type="ECO:0000313" key="5">
    <source>
        <dbReference type="EnsemblMetazoa" id="BGLB028151-PA"/>
    </source>
</evidence>
<keyword evidence="3 4" id="KW-0687">Ribonucleoprotein</keyword>
<protein>
    <recommendedName>
        <fullName evidence="4">Ribosomal protein</fullName>
    </recommendedName>
</protein>
<keyword evidence="2 4" id="KW-0689">Ribosomal protein</keyword>
<dbReference type="KEGG" id="bgt:106072055"/>
<dbReference type="InterPro" id="IPR023673">
    <property type="entry name" value="Ribosomal_uL1_CS"/>
</dbReference>
<accession>A0A2C9L8A2</accession>
<dbReference type="Proteomes" id="UP000076420">
    <property type="component" value="Unassembled WGS sequence"/>
</dbReference>
<dbReference type="VEuPathDB" id="VectorBase:BGLB028151"/>
<dbReference type="Gene3D" id="3.40.50.790">
    <property type="match status" value="1"/>
</dbReference>
<proteinExistence type="inferred from homology"/>
<organism evidence="5 6">
    <name type="scientific">Biomphalaria glabrata</name>
    <name type="common">Bloodfluke planorb</name>
    <name type="synonym">Freshwater snail</name>
    <dbReference type="NCBI Taxonomy" id="6526"/>
    <lineage>
        <taxon>Eukaryota</taxon>
        <taxon>Metazoa</taxon>
        <taxon>Spiralia</taxon>
        <taxon>Lophotrochozoa</taxon>
        <taxon>Mollusca</taxon>
        <taxon>Gastropoda</taxon>
        <taxon>Heterobranchia</taxon>
        <taxon>Euthyneura</taxon>
        <taxon>Panpulmonata</taxon>
        <taxon>Hygrophila</taxon>
        <taxon>Lymnaeoidea</taxon>
        <taxon>Planorbidae</taxon>
        <taxon>Biomphalaria</taxon>
    </lineage>
</organism>
<dbReference type="InterPro" id="IPR023674">
    <property type="entry name" value="Ribosomal_uL1-like"/>
</dbReference>
<dbReference type="GO" id="GO:0005840">
    <property type="term" value="C:ribosome"/>
    <property type="evidence" value="ECO:0007669"/>
    <property type="project" value="UniProtKB-KW"/>
</dbReference>
<dbReference type="PANTHER" id="PTHR36427:SF3">
    <property type="entry name" value="LARGE RIBOSOMAL SUBUNIT PROTEIN UL1M"/>
    <property type="match status" value="1"/>
</dbReference>
<sequence>MDNKIEYDCYITTPSMIRSISSVAKILGPKGLMPSVKSGTVTEDFGSVIKDIKNGKKVEYKSDKIGGINMRIGSISFDVDKLSENLINAISYILSNKPDNVDKIEIKSAFLSSTMG</sequence>
<evidence type="ECO:0000256" key="4">
    <source>
        <dbReference type="RuleBase" id="RU000659"/>
    </source>
</evidence>
<dbReference type="PROSITE" id="PS01199">
    <property type="entry name" value="RIBOSOMAL_L1"/>
    <property type="match status" value="1"/>
</dbReference>
<dbReference type="EnsemblMetazoa" id="BGLB028151-RA">
    <property type="protein sequence ID" value="BGLB028151-PA"/>
    <property type="gene ID" value="BGLB028151"/>
</dbReference>
<dbReference type="InterPro" id="IPR028364">
    <property type="entry name" value="Ribosomal_uL1/biogenesis"/>
</dbReference>
<gene>
    <name evidence="5" type="primary">106072055</name>
</gene>